<dbReference type="Proteomes" id="UP000287651">
    <property type="component" value="Unassembled WGS sequence"/>
</dbReference>
<dbReference type="GO" id="GO:0003714">
    <property type="term" value="F:transcription corepressor activity"/>
    <property type="evidence" value="ECO:0007669"/>
    <property type="project" value="InterPro"/>
</dbReference>
<dbReference type="InterPro" id="IPR015943">
    <property type="entry name" value="WD40/YVTN_repeat-like_dom_sf"/>
</dbReference>
<dbReference type="Pfam" id="PF00400">
    <property type="entry name" value="WD40"/>
    <property type="match status" value="1"/>
</dbReference>
<dbReference type="InterPro" id="IPR044716">
    <property type="entry name" value="LEUNIG-like"/>
</dbReference>
<dbReference type="AlphaFoldDB" id="A0A427B9E6"/>
<dbReference type="InterPro" id="IPR001680">
    <property type="entry name" value="WD40_rpt"/>
</dbReference>
<dbReference type="SUPFAM" id="SSF50978">
    <property type="entry name" value="WD40 repeat-like"/>
    <property type="match status" value="1"/>
</dbReference>
<sequence>MVVIWNMDTLQTVSSSQEHSHIITDVCFRPNSSQLATSSFDKTVRIWNAAEVWFFNTFTYIVVVLTVKPEVDSVEELVALGGGASGGLGGRGGLGGGGELGRIGGIGGGPEGTLAVHPRAAGAGGGIGGGTLGFGGRFGGGSGGGGGGGGLGGDAEDGF</sequence>
<gene>
    <name evidence="2" type="ORF">B296_00002468</name>
</gene>
<evidence type="ECO:0000313" key="3">
    <source>
        <dbReference type="Proteomes" id="UP000287651"/>
    </source>
</evidence>
<reference evidence="2 3" key="1">
    <citation type="journal article" date="2014" name="Agronomy (Basel)">
        <title>A Draft Genome Sequence for Ensete ventricosum, the Drought-Tolerant Tree Against Hunger.</title>
        <authorList>
            <person name="Harrison J."/>
            <person name="Moore K.A."/>
            <person name="Paszkiewicz K."/>
            <person name="Jones T."/>
            <person name="Grant M."/>
            <person name="Ambacheew D."/>
            <person name="Muzemil S."/>
            <person name="Studholme D.J."/>
        </authorList>
    </citation>
    <scope>NUCLEOTIDE SEQUENCE [LARGE SCALE GENOMIC DNA]</scope>
</reference>
<proteinExistence type="predicted"/>
<dbReference type="EMBL" id="AMZH03000189">
    <property type="protein sequence ID" value="RRT85036.1"/>
    <property type="molecule type" value="Genomic_DNA"/>
</dbReference>
<keyword evidence="1" id="KW-0853">WD repeat</keyword>
<feature type="repeat" description="WD" evidence="1">
    <location>
        <begin position="16"/>
        <end position="48"/>
    </location>
</feature>
<organism evidence="2 3">
    <name type="scientific">Ensete ventricosum</name>
    <name type="common">Abyssinian banana</name>
    <name type="synonym">Musa ensete</name>
    <dbReference type="NCBI Taxonomy" id="4639"/>
    <lineage>
        <taxon>Eukaryota</taxon>
        <taxon>Viridiplantae</taxon>
        <taxon>Streptophyta</taxon>
        <taxon>Embryophyta</taxon>
        <taxon>Tracheophyta</taxon>
        <taxon>Spermatophyta</taxon>
        <taxon>Magnoliopsida</taxon>
        <taxon>Liliopsida</taxon>
        <taxon>Zingiberales</taxon>
        <taxon>Musaceae</taxon>
        <taxon>Ensete</taxon>
    </lineage>
</organism>
<comment type="caution">
    <text evidence="2">The sequence shown here is derived from an EMBL/GenBank/DDBJ whole genome shotgun (WGS) entry which is preliminary data.</text>
</comment>
<dbReference type="PROSITE" id="PS50082">
    <property type="entry name" value="WD_REPEATS_2"/>
    <property type="match status" value="1"/>
</dbReference>
<dbReference type="PANTHER" id="PTHR44376:SF9">
    <property type="entry name" value="TRANSCRIPTIONAL COREPRESSOR LEUNIG_HOMOLOG"/>
    <property type="match status" value="1"/>
</dbReference>
<dbReference type="InterPro" id="IPR036322">
    <property type="entry name" value="WD40_repeat_dom_sf"/>
</dbReference>
<name>A0A427B9E6_ENSVE</name>
<accession>A0A427B9E6</accession>
<dbReference type="PROSITE" id="PS50294">
    <property type="entry name" value="WD_REPEATS_REGION"/>
    <property type="match status" value="1"/>
</dbReference>
<dbReference type="PANTHER" id="PTHR44376">
    <property type="entry name" value="TRANSCRIPTIONAL REGULATOR OF FILAMENTOUS GROWTH FLO8"/>
    <property type="match status" value="1"/>
</dbReference>
<evidence type="ECO:0000313" key="2">
    <source>
        <dbReference type="EMBL" id="RRT85036.1"/>
    </source>
</evidence>
<dbReference type="Gene3D" id="2.130.10.10">
    <property type="entry name" value="YVTN repeat-like/Quinoprotein amine dehydrogenase"/>
    <property type="match status" value="1"/>
</dbReference>
<evidence type="ECO:0000256" key="1">
    <source>
        <dbReference type="PROSITE-ProRule" id="PRU00221"/>
    </source>
</evidence>
<dbReference type="SMART" id="SM00320">
    <property type="entry name" value="WD40"/>
    <property type="match status" value="1"/>
</dbReference>
<protein>
    <submittedName>
        <fullName evidence="2">Uncharacterized protein</fullName>
    </submittedName>
</protein>